<keyword evidence="9" id="KW-0131">Cell cycle</keyword>
<gene>
    <name evidence="15" type="ORF">WNY58_08720</name>
</gene>
<evidence type="ECO:0000256" key="6">
    <source>
        <dbReference type="ARBA" id="ARBA00022960"/>
    </source>
</evidence>
<feature type="compositionally biased region" description="Basic and acidic residues" evidence="14">
    <location>
        <begin position="161"/>
        <end position="172"/>
    </location>
</feature>
<evidence type="ECO:0000256" key="4">
    <source>
        <dbReference type="ARBA" id="ARBA00022618"/>
    </source>
</evidence>
<evidence type="ECO:0000256" key="12">
    <source>
        <dbReference type="ARBA" id="ARBA00035727"/>
    </source>
</evidence>
<evidence type="ECO:0000256" key="10">
    <source>
        <dbReference type="ARBA" id="ARBA00035657"/>
    </source>
</evidence>
<keyword evidence="4" id="KW-0132">Cell division</keyword>
<dbReference type="InterPro" id="IPR009386">
    <property type="entry name" value="ZapG-like"/>
</dbReference>
<keyword evidence="6" id="KW-0133">Cell shape</keyword>
<dbReference type="RefSeq" id="WP_342854331.1">
    <property type="nucleotide sequence ID" value="NZ_JBBMRA010000006.1"/>
</dbReference>
<evidence type="ECO:0000256" key="7">
    <source>
        <dbReference type="ARBA" id="ARBA00022989"/>
    </source>
</evidence>
<evidence type="ECO:0000256" key="9">
    <source>
        <dbReference type="ARBA" id="ARBA00023306"/>
    </source>
</evidence>
<evidence type="ECO:0000256" key="1">
    <source>
        <dbReference type="ARBA" id="ARBA00004377"/>
    </source>
</evidence>
<name>A0ABU9TTF3_9GAMM</name>
<keyword evidence="2" id="KW-1003">Cell membrane</keyword>
<keyword evidence="16" id="KW-1185">Reference proteome</keyword>
<dbReference type="PANTHER" id="PTHR39579">
    <property type="entry name" value="INNER MEMBRANE PROTEIN YHCB"/>
    <property type="match status" value="1"/>
</dbReference>
<feature type="coiled-coil region" evidence="13">
    <location>
        <begin position="22"/>
        <end position="56"/>
    </location>
</feature>
<keyword evidence="8" id="KW-0472">Membrane</keyword>
<keyword evidence="13" id="KW-0175">Coiled coil</keyword>
<keyword evidence="7" id="KW-1133">Transmembrane helix</keyword>
<feature type="region of interest" description="Disordered" evidence="14">
    <location>
        <begin position="99"/>
        <end position="172"/>
    </location>
</feature>
<evidence type="ECO:0000256" key="8">
    <source>
        <dbReference type="ARBA" id="ARBA00023136"/>
    </source>
</evidence>
<accession>A0ABU9TTF3</accession>
<dbReference type="Pfam" id="PF06295">
    <property type="entry name" value="ZapG-like"/>
    <property type="match status" value="1"/>
</dbReference>
<evidence type="ECO:0000313" key="16">
    <source>
        <dbReference type="Proteomes" id="UP001449225"/>
    </source>
</evidence>
<evidence type="ECO:0000256" key="2">
    <source>
        <dbReference type="ARBA" id="ARBA00022475"/>
    </source>
</evidence>
<organism evidence="15 16">
    <name type="scientific">Neptuniibacter pectenicola</name>
    <dbReference type="NCBI Taxonomy" id="1806669"/>
    <lineage>
        <taxon>Bacteria</taxon>
        <taxon>Pseudomonadati</taxon>
        <taxon>Pseudomonadota</taxon>
        <taxon>Gammaproteobacteria</taxon>
        <taxon>Oceanospirillales</taxon>
        <taxon>Oceanospirillaceae</taxon>
        <taxon>Neptuniibacter</taxon>
    </lineage>
</organism>
<evidence type="ECO:0000256" key="11">
    <source>
        <dbReference type="ARBA" id="ARBA00035703"/>
    </source>
</evidence>
<comment type="similarity">
    <text evidence="10">Belongs to the ZapG family.</text>
</comment>
<keyword evidence="3" id="KW-0997">Cell inner membrane</keyword>
<evidence type="ECO:0000256" key="14">
    <source>
        <dbReference type="SAM" id="MobiDB-lite"/>
    </source>
</evidence>
<feature type="compositionally biased region" description="Basic and acidic residues" evidence="14">
    <location>
        <begin position="115"/>
        <end position="131"/>
    </location>
</feature>
<evidence type="ECO:0000256" key="3">
    <source>
        <dbReference type="ARBA" id="ARBA00022519"/>
    </source>
</evidence>
<dbReference type="PANTHER" id="PTHR39579:SF1">
    <property type="entry name" value="INNER MEMBRANE PROTEIN YHCB"/>
    <property type="match status" value="1"/>
</dbReference>
<comment type="subcellular location">
    <subcellularLocation>
        <location evidence="1">Cell inner membrane</location>
        <topology evidence="1">Single-pass membrane protein</topology>
    </subcellularLocation>
</comment>
<evidence type="ECO:0000256" key="5">
    <source>
        <dbReference type="ARBA" id="ARBA00022692"/>
    </source>
</evidence>
<feature type="compositionally biased region" description="Acidic residues" evidence="14">
    <location>
        <begin position="147"/>
        <end position="157"/>
    </location>
</feature>
<keyword evidence="5" id="KW-0812">Transmembrane</keyword>
<evidence type="ECO:0000313" key="15">
    <source>
        <dbReference type="EMBL" id="MEM5536472.1"/>
    </source>
</evidence>
<proteinExistence type="inferred from homology"/>
<reference evidence="15 16" key="1">
    <citation type="submission" date="2024-03" db="EMBL/GenBank/DDBJ databases">
        <title>Community enrichment and isolation of bacterial strains for fucoidan degradation.</title>
        <authorList>
            <person name="Sichert A."/>
        </authorList>
    </citation>
    <scope>NUCLEOTIDE SEQUENCE [LARGE SCALE GENOMIC DNA]</scope>
    <source>
        <strain evidence="15 16">AS76</strain>
    </source>
</reference>
<sequence>MWLISIVSLLIGAVIGFLMGRSGNTSNRQAELAEQLENANKELESYKAEVSQHFEKTASLVNNLTHSYKDVHEHLATGAVDLCKAGTLNLALEPVVHEKLENKEVDTEEVPAAVDDTKVDIPRDYAPKSPEEEGTLSETFGLKEEPLNEDADSDENSNADTTKKAPLVDETK</sequence>
<protein>
    <recommendedName>
        <fullName evidence="11">Z-ring associated protein G</fullName>
    </recommendedName>
    <alternativeName>
        <fullName evidence="12">Cell division protein ZapG</fullName>
    </alternativeName>
</protein>
<dbReference type="Proteomes" id="UP001449225">
    <property type="component" value="Unassembled WGS sequence"/>
</dbReference>
<evidence type="ECO:0000256" key="13">
    <source>
        <dbReference type="SAM" id="Coils"/>
    </source>
</evidence>
<dbReference type="EMBL" id="JBBMRA010000006">
    <property type="protein sequence ID" value="MEM5536472.1"/>
    <property type="molecule type" value="Genomic_DNA"/>
</dbReference>
<comment type="caution">
    <text evidence="15">The sequence shown here is derived from an EMBL/GenBank/DDBJ whole genome shotgun (WGS) entry which is preliminary data.</text>
</comment>